<dbReference type="EMBL" id="JAJLJH010000003">
    <property type="protein sequence ID" value="MCK9686744.1"/>
    <property type="molecule type" value="Genomic_DNA"/>
</dbReference>
<evidence type="ECO:0008006" key="5">
    <source>
        <dbReference type="Google" id="ProtNLM"/>
    </source>
</evidence>
<organism evidence="3 4">
    <name type="scientific">Scleromatobacter humisilvae</name>
    <dbReference type="NCBI Taxonomy" id="2897159"/>
    <lineage>
        <taxon>Bacteria</taxon>
        <taxon>Pseudomonadati</taxon>
        <taxon>Pseudomonadota</taxon>
        <taxon>Betaproteobacteria</taxon>
        <taxon>Burkholderiales</taxon>
        <taxon>Sphaerotilaceae</taxon>
        <taxon>Scleromatobacter</taxon>
    </lineage>
</organism>
<feature type="compositionally biased region" description="Pro residues" evidence="1">
    <location>
        <begin position="40"/>
        <end position="59"/>
    </location>
</feature>
<accession>A0A9X1YI31</accession>
<evidence type="ECO:0000256" key="1">
    <source>
        <dbReference type="SAM" id="MobiDB-lite"/>
    </source>
</evidence>
<protein>
    <recommendedName>
        <fullName evidence="5">Exo-alpha-sialidase</fullName>
    </recommendedName>
</protein>
<feature type="region of interest" description="Disordered" evidence="1">
    <location>
        <begin position="31"/>
        <end position="67"/>
    </location>
</feature>
<feature type="chain" id="PRO_5040762024" description="Exo-alpha-sialidase" evidence="2">
    <location>
        <begin position="30"/>
        <end position="724"/>
    </location>
</feature>
<feature type="signal peptide" evidence="2">
    <location>
        <begin position="1"/>
        <end position="29"/>
    </location>
</feature>
<keyword evidence="4" id="KW-1185">Reference proteome</keyword>
<evidence type="ECO:0000313" key="3">
    <source>
        <dbReference type="EMBL" id="MCK9686744.1"/>
    </source>
</evidence>
<gene>
    <name evidence="3" type="ORF">LPC04_13610</name>
</gene>
<dbReference type="SUPFAM" id="SSF101447">
    <property type="entry name" value="Formin homology 2 domain (FH2 domain)"/>
    <property type="match status" value="1"/>
</dbReference>
<dbReference type="PROSITE" id="PS51257">
    <property type="entry name" value="PROKAR_LIPOPROTEIN"/>
    <property type="match status" value="1"/>
</dbReference>
<keyword evidence="2" id="KW-0732">Signal</keyword>
<dbReference type="Proteomes" id="UP001139353">
    <property type="component" value="Unassembled WGS sequence"/>
</dbReference>
<reference evidence="3" key="1">
    <citation type="submission" date="2021-11" db="EMBL/GenBank/DDBJ databases">
        <title>BS-T2-15 a new species belonging to the Comamonadaceae family isolated from the soil of a French oak forest.</title>
        <authorList>
            <person name="Mieszkin S."/>
            <person name="Alain K."/>
        </authorList>
    </citation>
    <scope>NUCLEOTIDE SEQUENCE</scope>
    <source>
        <strain evidence="3">BS-T2-15</strain>
    </source>
</reference>
<dbReference type="AlphaFoldDB" id="A0A9X1YI31"/>
<sequence length="724" mass="72276">MTSRTSTAGSRGVKALARASVLMATVALSACGGGGGGGSAPPPPPPPPPPAPAPAPAPAPTLTLNADASSADAGGQAIALHATLTGSAAPVTWTLAGPGALSASTGADVLYTPPDTESLDDAQKATISAASAGAATTSVDIALAPVDKPGLHWTLVRSSAPTFIDVAQGNGMFVATAMGGTAHSVDGLTWSAVTTGPSPQMIVWGEAGWVGIDNQGGAFTSSDGISWTSSPSAVPQEAEGILFGNHTYLAYGQGQSAVSTDGVHWTTVNLLLSAAAFGNGQFMALRQTPGTLFHDVHPWASADGIHWNAVTDVANPTSLAFANGQFEMDLPSFVEVSGDGSTWIGSNPGPNMQDGLLQSAGNALFDLNFHDMGVQLPGAAWQRTGTGSFLSMPASIAANGQRYVGVSHNGWIETSTDALSWSTQVEGSYGALTAIDFVDGRFVALSTLDRVMRSTDGVNWTTATMLGSTYSPILYPQGIAHDGSTVVAVGSAGDIAGAGGPNGLWLRSTDGGATWAIAGTTAPSESLGGVTYDGHRFVAISVSGKVYASPDGDAWGQVGAAPASSRYNSISFGAGVYLANASGVTATSPDGVTWTTIAPLPAAAPANTTAQVTSATWDGTQFVVVGYAANISGSSIGMLSATSADGSHWTARISDTVVGIPGVLARCGGELVAVGTGVLASSTDGLAWHARGQVAGATQLSAVACGNDRFVGAGPASAIVTSTR</sequence>
<dbReference type="SUPFAM" id="SSF110296">
    <property type="entry name" value="Oligoxyloglucan reducing end-specific cellobiohydrolase"/>
    <property type="match status" value="2"/>
</dbReference>
<evidence type="ECO:0000256" key="2">
    <source>
        <dbReference type="SAM" id="SignalP"/>
    </source>
</evidence>
<name>A0A9X1YI31_9BURK</name>
<dbReference type="RefSeq" id="WP_275682785.1">
    <property type="nucleotide sequence ID" value="NZ_JAJLJH010000003.1"/>
</dbReference>
<comment type="caution">
    <text evidence="3">The sequence shown here is derived from an EMBL/GenBank/DDBJ whole genome shotgun (WGS) entry which is preliminary data.</text>
</comment>
<proteinExistence type="predicted"/>
<evidence type="ECO:0000313" key="4">
    <source>
        <dbReference type="Proteomes" id="UP001139353"/>
    </source>
</evidence>